<dbReference type="RefSeq" id="WP_131915761.1">
    <property type="nucleotide sequence ID" value="NZ_SMLG01000004.1"/>
</dbReference>
<dbReference type="GO" id="GO:0043565">
    <property type="term" value="F:sequence-specific DNA binding"/>
    <property type="evidence" value="ECO:0007669"/>
    <property type="project" value="InterPro"/>
</dbReference>
<dbReference type="Gene3D" id="2.60.120.10">
    <property type="entry name" value="Jelly Rolls"/>
    <property type="match status" value="1"/>
</dbReference>
<keyword evidence="3" id="KW-0804">Transcription</keyword>
<dbReference type="PROSITE" id="PS01124">
    <property type="entry name" value="HTH_ARAC_FAMILY_2"/>
    <property type="match status" value="1"/>
</dbReference>
<evidence type="ECO:0000256" key="1">
    <source>
        <dbReference type="ARBA" id="ARBA00023015"/>
    </source>
</evidence>
<evidence type="ECO:0000256" key="2">
    <source>
        <dbReference type="ARBA" id="ARBA00023125"/>
    </source>
</evidence>
<keyword evidence="6" id="KW-1185">Reference proteome</keyword>
<evidence type="ECO:0000256" key="3">
    <source>
        <dbReference type="ARBA" id="ARBA00023163"/>
    </source>
</evidence>
<gene>
    <name evidence="5" type="ORF">E0I26_06915</name>
</gene>
<dbReference type="OrthoDB" id="1410704at2"/>
<sequence length="289" mass="33421">MKANFRKLEDPIGQAFHIRKDKLTHFNDKWHFHDMLELVVILKGHGKRFVGDSIETFSKGDVILVGEKLSHVWRSDPPKKINPSKMKCSAIIIQFPSTFLGTKFLELPESVKLKELFKNAERGISFQNETGKKMTDKIEKLLEFEGMERLLSFIDILYFASKSSEYKLLATPLFKETIFNGDLKINQVFEYIMDNFSNPITLDEVAAIASMNKTAFCRYFKNRTKKTFSSFLNEIRIGYACKLIREDNCGITEAAYLSGYNSPSHFNKQFRLIKNISPSKFYQDSKDIT</sequence>
<dbReference type="AlphaFoldDB" id="A0A4R5F9E7"/>
<dbReference type="Pfam" id="PF12833">
    <property type="entry name" value="HTH_18"/>
    <property type="match status" value="1"/>
</dbReference>
<dbReference type="PANTHER" id="PTHR43280:SF27">
    <property type="entry name" value="TRANSCRIPTIONAL REGULATOR MTLR"/>
    <property type="match status" value="1"/>
</dbReference>
<comment type="caution">
    <text evidence="5">The sequence shown here is derived from an EMBL/GenBank/DDBJ whole genome shotgun (WGS) entry which is preliminary data.</text>
</comment>
<evidence type="ECO:0000259" key="4">
    <source>
        <dbReference type="PROSITE" id="PS01124"/>
    </source>
</evidence>
<keyword evidence="2" id="KW-0238">DNA-binding</keyword>
<reference evidence="5 6" key="1">
    <citation type="submission" date="2019-03" db="EMBL/GenBank/DDBJ databases">
        <title>Novel species of Flavobacterium.</title>
        <authorList>
            <person name="Liu Q."/>
            <person name="Xin Y.-H."/>
        </authorList>
    </citation>
    <scope>NUCLEOTIDE SEQUENCE [LARGE SCALE GENOMIC DNA]</scope>
    <source>
        <strain evidence="5 6">LB3P52</strain>
    </source>
</reference>
<dbReference type="InterPro" id="IPR009057">
    <property type="entry name" value="Homeodomain-like_sf"/>
</dbReference>
<dbReference type="InterPro" id="IPR014710">
    <property type="entry name" value="RmlC-like_jellyroll"/>
</dbReference>
<name>A0A4R5F9E7_9FLAO</name>
<dbReference type="PROSITE" id="PS00041">
    <property type="entry name" value="HTH_ARAC_FAMILY_1"/>
    <property type="match status" value="1"/>
</dbReference>
<keyword evidence="1" id="KW-0805">Transcription regulation</keyword>
<evidence type="ECO:0000313" key="5">
    <source>
        <dbReference type="EMBL" id="TDE44864.1"/>
    </source>
</evidence>
<dbReference type="PANTHER" id="PTHR43280">
    <property type="entry name" value="ARAC-FAMILY TRANSCRIPTIONAL REGULATOR"/>
    <property type="match status" value="1"/>
</dbReference>
<dbReference type="InterPro" id="IPR011051">
    <property type="entry name" value="RmlC_Cupin_sf"/>
</dbReference>
<dbReference type="InterPro" id="IPR018060">
    <property type="entry name" value="HTH_AraC"/>
</dbReference>
<accession>A0A4R5F9E7</accession>
<dbReference type="InterPro" id="IPR018062">
    <property type="entry name" value="HTH_AraC-typ_CS"/>
</dbReference>
<protein>
    <submittedName>
        <fullName evidence="5">AraC family transcriptional regulator</fullName>
    </submittedName>
</protein>
<dbReference type="SUPFAM" id="SSF46689">
    <property type="entry name" value="Homeodomain-like"/>
    <property type="match status" value="2"/>
</dbReference>
<dbReference type="EMBL" id="SMLG01000004">
    <property type="protein sequence ID" value="TDE44864.1"/>
    <property type="molecule type" value="Genomic_DNA"/>
</dbReference>
<feature type="domain" description="HTH araC/xylS-type" evidence="4">
    <location>
        <begin position="186"/>
        <end position="284"/>
    </location>
</feature>
<dbReference type="Gene3D" id="1.10.10.60">
    <property type="entry name" value="Homeodomain-like"/>
    <property type="match status" value="2"/>
</dbReference>
<organism evidence="5 6">
    <name type="scientific">Flavobacterium rhamnosiphilum</name>
    <dbReference type="NCBI Taxonomy" id="2541724"/>
    <lineage>
        <taxon>Bacteria</taxon>
        <taxon>Pseudomonadati</taxon>
        <taxon>Bacteroidota</taxon>
        <taxon>Flavobacteriia</taxon>
        <taxon>Flavobacteriales</taxon>
        <taxon>Flavobacteriaceae</taxon>
        <taxon>Flavobacterium</taxon>
    </lineage>
</organism>
<dbReference type="Proteomes" id="UP000294814">
    <property type="component" value="Unassembled WGS sequence"/>
</dbReference>
<dbReference type="SMART" id="SM00342">
    <property type="entry name" value="HTH_ARAC"/>
    <property type="match status" value="1"/>
</dbReference>
<evidence type="ECO:0000313" key="6">
    <source>
        <dbReference type="Proteomes" id="UP000294814"/>
    </source>
</evidence>
<dbReference type="GO" id="GO:0003700">
    <property type="term" value="F:DNA-binding transcription factor activity"/>
    <property type="evidence" value="ECO:0007669"/>
    <property type="project" value="InterPro"/>
</dbReference>
<proteinExistence type="predicted"/>
<dbReference type="SUPFAM" id="SSF51182">
    <property type="entry name" value="RmlC-like cupins"/>
    <property type="match status" value="1"/>
</dbReference>